<evidence type="ECO:0000313" key="1">
    <source>
        <dbReference type="EMBL" id="GBE80660.1"/>
    </source>
</evidence>
<evidence type="ECO:0000313" key="2">
    <source>
        <dbReference type="Proteomes" id="UP000287166"/>
    </source>
</evidence>
<dbReference type="InParanoid" id="A0A401GES1"/>
<reference evidence="1 2" key="1">
    <citation type="journal article" date="2018" name="Sci. Rep.">
        <title>Genome sequence of the cauliflower mushroom Sparassis crispa (Hanabiratake) and its association with beneficial usage.</title>
        <authorList>
            <person name="Kiyama R."/>
            <person name="Furutani Y."/>
            <person name="Kawaguchi K."/>
            <person name="Nakanishi T."/>
        </authorList>
    </citation>
    <scope>NUCLEOTIDE SEQUENCE [LARGE SCALE GENOMIC DNA]</scope>
</reference>
<dbReference type="RefSeq" id="XP_027611573.1">
    <property type="nucleotide sequence ID" value="XM_027755772.1"/>
</dbReference>
<comment type="caution">
    <text evidence="1">The sequence shown here is derived from an EMBL/GenBank/DDBJ whole genome shotgun (WGS) entry which is preliminary data.</text>
</comment>
<sequence>MSGEWFGRKNAVERGASKPRLAAFALKAIPAPLTSIDNTRARELLEMTPWKTSVLDVVENFLQLEKEWLSKGLTIRDPYPR</sequence>
<organism evidence="1 2">
    <name type="scientific">Sparassis crispa</name>
    <dbReference type="NCBI Taxonomy" id="139825"/>
    <lineage>
        <taxon>Eukaryota</taxon>
        <taxon>Fungi</taxon>
        <taxon>Dikarya</taxon>
        <taxon>Basidiomycota</taxon>
        <taxon>Agaricomycotina</taxon>
        <taxon>Agaricomycetes</taxon>
        <taxon>Polyporales</taxon>
        <taxon>Sparassidaceae</taxon>
        <taxon>Sparassis</taxon>
    </lineage>
</organism>
<dbReference type="GeneID" id="38777577"/>
<gene>
    <name evidence="1" type="ORF">SCP_0303790</name>
</gene>
<name>A0A401GES1_9APHY</name>
<proteinExistence type="predicted"/>
<dbReference type="OrthoDB" id="2735536at2759"/>
<protein>
    <submittedName>
        <fullName evidence="1">Uncharacterized protein</fullName>
    </submittedName>
</protein>
<keyword evidence="2" id="KW-1185">Reference proteome</keyword>
<dbReference type="Proteomes" id="UP000287166">
    <property type="component" value="Unassembled WGS sequence"/>
</dbReference>
<dbReference type="EMBL" id="BFAD01000003">
    <property type="protein sequence ID" value="GBE80660.1"/>
    <property type="molecule type" value="Genomic_DNA"/>
</dbReference>
<dbReference type="AlphaFoldDB" id="A0A401GES1"/>
<accession>A0A401GES1</accession>